<keyword evidence="2" id="KW-0378">Hydrolase</keyword>
<proteinExistence type="predicted"/>
<keyword evidence="4" id="KW-0732">Signal</keyword>
<name>A0A562T7M9_9HYPH</name>
<dbReference type="PANTHER" id="PTHR43343">
    <property type="entry name" value="PEPTIDASE S12"/>
    <property type="match status" value="1"/>
</dbReference>
<gene>
    <name evidence="6" type="ORF">JM93_01715</name>
</gene>
<evidence type="ECO:0000256" key="4">
    <source>
        <dbReference type="SAM" id="SignalP"/>
    </source>
</evidence>
<feature type="domain" description="PDZ" evidence="5">
    <location>
        <begin position="254"/>
        <end position="312"/>
    </location>
</feature>
<dbReference type="Gene3D" id="2.40.10.120">
    <property type="match status" value="2"/>
</dbReference>
<keyword evidence="1 6" id="KW-0645">Protease</keyword>
<organism evidence="6 7">
    <name type="scientific">Roseibium hamelinense</name>
    <dbReference type="NCBI Taxonomy" id="150831"/>
    <lineage>
        <taxon>Bacteria</taxon>
        <taxon>Pseudomonadati</taxon>
        <taxon>Pseudomonadota</taxon>
        <taxon>Alphaproteobacteria</taxon>
        <taxon>Hyphomicrobiales</taxon>
        <taxon>Stappiaceae</taxon>
        <taxon>Roseibium</taxon>
    </lineage>
</organism>
<dbReference type="EMBL" id="VLLF01000003">
    <property type="protein sequence ID" value="TWI89512.1"/>
    <property type="molecule type" value="Genomic_DNA"/>
</dbReference>
<dbReference type="SUPFAM" id="SSF48452">
    <property type="entry name" value="TPR-like"/>
    <property type="match status" value="1"/>
</dbReference>
<comment type="caution">
    <text evidence="6">The sequence shown here is derived from an EMBL/GenBank/DDBJ whole genome shotgun (WGS) entry which is preliminary data.</text>
</comment>
<dbReference type="PROSITE" id="PS50005">
    <property type="entry name" value="TPR"/>
    <property type="match status" value="1"/>
</dbReference>
<dbReference type="Pfam" id="PF13180">
    <property type="entry name" value="PDZ_2"/>
    <property type="match status" value="1"/>
</dbReference>
<dbReference type="InterPro" id="IPR019734">
    <property type="entry name" value="TPR_rpt"/>
</dbReference>
<dbReference type="InterPro" id="IPR036034">
    <property type="entry name" value="PDZ_sf"/>
</dbReference>
<dbReference type="OrthoDB" id="7671045at2"/>
<evidence type="ECO:0000256" key="1">
    <source>
        <dbReference type="ARBA" id="ARBA00022670"/>
    </source>
</evidence>
<accession>A0A562T7M9</accession>
<dbReference type="RefSeq" id="WP_145342194.1">
    <property type="nucleotide sequence ID" value="NZ_SMLY01000063.1"/>
</dbReference>
<feature type="signal peptide" evidence="4">
    <location>
        <begin position="1"/>
        <end position="28"/>
    </location>
</feature>
<evidence type="ECO:0000259" key="5">
    <source>
        <dbReference type="PROSITE" id="PS50106"/>
    </source>
</evidence>
<dbReference type="GO" id="GO:0006508">
    <property type="term" value="P:proteolysis"/>
    <property type="evidence" value="ECO:0007669"/>
    <property type="project" value="UniProtKB-KW"/>
</dbReference>
<evidence type="ECO:0000256" key="3">
    <source>
        <dbReference type="PROSITE-ProRule" id="PRU00339"/>
    </source>
</evidence>
<feature type="repeat" description="TPR" evidence="3">
    <location>
        <begin position="561"/>
        <end position="594"/>
    </location>
</feature>
<dbReference type="Proteomes" id="UP000320593">
    <property type="component" value="Unassembled WGS sequence"/>
</dbReference>
<evidence type="ECO:0000313" key="7">
    <source>
        <dbReference type="Proteomes" id="UP000320593"/>
    </source>
</evidence>
<dbReference type="PANTHER" id="PTHR43343:SF3">
    <property type="entry name" value="PROTEASE DO-LIKE 8, CHLOROPLASTIC"/>
    <property type="match status" value="1"/>
</dbReference>
<dbReference type="AlphaFoldDB" id="A0A562T7M9"/>
<reference evidence="6 7" key="1">
    <citation type="submission" date="2019-07" db="EMBL/GenBank/DDBJ databases">
        <title>Genomic Encyclopedia of Archaeal and Bacterial Type Strains, Phase II (KMG-II): from individual species to whole genera.</title>
        <authorList>
            <person name="Goeker M."/>
        </authorList>
    </citation>
    <scope>NUCLEOTIDE SEQUENCE [LARGE SCALE GENOMIC DNA]</scope>
    <source>
        <strain evidence="6 7">ATCC BAA-252</strain>
    </source>
</reference>
<dbReference type="Gene3D" id="2.30.42.10">
    <property type="match status" value="1"/>
</dbReference>
<dbReference type="InterPro" id="IPR009003">
    <property type="entry name" value="Peptidase_S1_PA"/>
</dbReference>
<dbReference type="SMART" id="SM00228">
    <property type="entry name" value="PDZ"/>
    <property type="match status" value="1"/>
</dbReference>
<dbReference type="InterPro" id="IPR011990">
    <property type="entry name" value="TPR-like_helical_dom_sf"/>
</dbReference>
<evidence type="ECO:0000256" key="2">
    <source>
        <dbReference type="ARBA" id="ARBA00022801"/>
    </source>
</evidence>
<dbReference type="InterPro" id="IPR051201">
    <property type="entry name" value="Chloro_Bact_Ser_Proteases"/>
</dbReference>
<dbReference type="InterPro" id="IPR001940">
    <property type="entry name" value="Peptidase_S1C"/>
</dbReference>
<dbReference type="SUPFAM" id="SSF50494">
    <property type="entry name" value="Trypsin-like serine proteases"/>
    <property type="match status" value="2"/>
</dbReference>
<dbReference type="SUPFAM" id="SSF50156">
    <property type="entry name" value="PDZ domain-like"/>
    <property type="match status" value="1"/>
</dbReference>
<evidence type="ECO:0000313" key="6">
    <source>
        <dbReference type="EMBL" id="TWI89512.1"/>
    </source>
</evidence>
<keyword evidence="7" id="KW-1185">Reference proteome</keyword>
<dbReference type="GO" id="GO:0004252">
    <property type="term" value="F:serine-type endopeptidase activity"/>
    <property type="evidence" value="ECO:0007669"/>
    <property type="project" value="InterPro"/>
</dbReference>
<sequence>MTWFKASRFAGFLTLAYLAVSPPPTARAFPVAQETLRSVVSVLPVWPGRPQGGRGAPLGSSPEGSGVVVAKGGLIATAYHVVEPAERIDIRLSDGRIVPAALVGFDAASDLALLKADIDLPVFKTGAVPAPGSPVCSIGNAYGLGVSVACGVVSAYPVTNAGFNEVEDFIQTDAAANPGSSGGALVDRDGKLVGMMSAIFAASGGTNIGVNFAVSAELLVRVVTNLAQDGAVAYQDPGWQLDVLPAALQRHVSGVLVAAVEAGGAAARSGVQSRDILRRIGGRAVQKPRDAVAALALANPGQMITVTLMRNGGEITLKLPLAGSSVSRAAGNRDATCPYTPRLCAMRQAVFPVAAYDPLASATRIGPDLLVTNRHVVADESTARVFTPEGPVEAVVIPSSYGGDLALLRAGGLPEGGAFFDLKGSPATAGPLHVIGADPARREVRVFPGGLQTLGPSPEALYGRLQVTSFMQPGVSGGALVGQDGRLAGIAVGGGEGRFEAIPAEDVQALLEGRQDVDADKTQQRLGQALRSCADRVGAPGVPGEAAETRLADTCARAQNLGLMIESGQVLGRLGAYDKAISLHQQAVEQAPNSLNARLSLLVSLQLAGRFEAMLPHARFLLEHAEPEADLVRRILQAAVWGGDRSLAERVVALMEENNMRAAASARRFLENPPPAPPSRHP</sequence>
<dbReference type="PRINTS" id="PR00834">
    <property type="entry name" value="PROTEASES2C"/>
</dbReference>
<dbReference type="PROSITE" id="PS50106">
    <property type="entry name" value="PDZ"/>
    <property type="match status" value="1"/>
</dbReference>
<keyword evidence="3" id="KW-0802">TPR repeat</keyword>
<dbReference type="InterPro" id="IPR001478">
    <property type="entry name" value="PDZ"/>
</dbReference>
<protein>
    <submittedName>
        <fullName evidence="6">S1-C subfamily serine protease</fullName>
    </submittedName>
</protein>
<feature type="chain" id="PRO_5022003361" evidence="4">
    <location>
        <begin position="29"/>
        <end position="682"/>
    </location>
</feature>
<dbReference type="Pfam" id="PF13365">
    <property type="entry name" value="Trypsin_2"/>
    <property type="match status" value="2"/>
</dbReference>
<dbReference type="Gene3D" id="1.25.40.10">
    <property type="entry name" value="Tetratricopeptide repeat domain"/>
    <property type="match status" value="1"/>
</dbReference>